<evidence type="ECO:0008006" key="3">
    <source>
        <dbReference type="Google" id="ProtNLM"/>
    </source>
</evidence>
<gene>
    <name evidence="1" type="ORF">EJ08DRAFT_135675</name>
</gene>
<proteinExistence type="predicted"/>
<name>A0A9P4NDM8_9PEZI</name>
<dbReference type="AlphaFoldDB" id="A0A9P4NDM8"/>
<dbReference type="Proteomes" id="UP000800235">
    <property type="component" value="Unassembled WGS sequence"/>
</dbReference>
<accession>A0A9P4NDM8</accession>
<protein>
    <recommendedName>
        <fullName evidence="3">F-box domain-containing protein</fullName>
    </recommendedName>
</protein>
<keyword evidence="2" id="KW-1185">Reference proteome</keyword>
<dbReference type="OrthoDB" id="3766406at2759"/>
<organism evidence="1 2">
    <name type="scientific">Tothia fuscella</name>
    <dbReference type="NCBI Taxonomy" id="1048955"/>
    <lineage>
        <taxon>Eukaryota</taxon>
        <taxon>Fungi</taxon>
        <taxon>Dikarya</taxon>
        <taxon>Ascomycota</taxon>
        <taxon>Pezizomycotina</taxon>
        <taxon>Dothideomycetes</taxon>
        <taxon>Pleosporomycetidae</taxon>
        <taxon>Venturiales</taxon>
        <taxon>Cylindrosympodiaceae</taxon>
        <taxon>Tothia</taxon>
    </lineage>
</organism>
<dbReference type="EMBL" id="MU007194">
    <property type="protein sequence ID" value="KAF2415596.1"/>
    <property type="molecule type" value="Genomic_DNA"/>
</dbReference>
<evidence type="ECO:0000313" key="2">
    <source>
        <dbReference type="Proteomes" id="UP000800235"/>
    </source>
</evidence>
<reference evidence="1" key="1">
    <citation type="journal article" date="2020" name="Stud. Mycol.">
        <title>101 Dothideomycetes genomes: a test case for predicting lifestyles and emergence of pathogens.</title>
        <authorList>
            <person name="Haridas S."/>
            <person name="Albert R."/>
            <person name="Binder M."/>
            <person name="Bloem J."/>
            <person name="Labutti K."/>
            <person name="Salamov A."/>
            <person name="Andreopoulos B."/>
            <person name="Baker S."/>
            <person name="Barry K."/>
            <person name="Bills G."/>
            <person name="Bluhm B."/>
            <person name="Cannon C."/>
            <person name="Castanera R."/>
            <person name="Culley D."/>
            <person name="Daum C."/>
            <person name="Ezra D."/>
            <person name="Gonzalez J."/>
            <person name="Henrissat B."/>
            <person name="Kuo A."/>
            <person name="Liang C."/>
            <person name="Lipzen A."/>
            <person name="Lutzoni F."/>
            <person name="Magnuson J."/>
            <person name="Mondo S."/>
            <person name="Nolan M."/>
            <person name="Ohm R."/>
            <person name="Pangilinan J."/>
            <person name="Park H.-J."/>
            <person name="Ramirez L."/>
            <person name="Alfaro M."/>
            <person name="Sun H."/>
            <person name="Tritt A."/>
            <person name="Yoshinaga Y."/>
            <person name="Zwiers L.-H."/>
            <person name="Turgeon B."/>
            <person name="Goodwin S."/>
            <person name="Spatafora J."/>
            <person name="Crous P."/>
            <person name="Grigoriev I."/>
        </authorList>
    </citation>
    <scope>NUCLEOTIDE SEQUENCE</scope>
    <source>
        <strain evidence="1">CBS 130266</strain>
    </source>
</reference>
<comment type="caution">
    <text evidence="1">The sequence shown here is derived from an EMBL/GenBank/DDBJ whole genome shotgun (WGS) entry which is preliminary data.</text>
</comment>
<sequence>MGLPCKQYLGLCVVHHPHGSKYGNQKAWNWLHQIRQNLTGNKRQKSVWTRQENRMTKLPTEILLLICQNLAPNARAAFALSARYLAHRLGPEFWSALRRESNSDELILFLQLLQKDISNTYVCFGCRKLHTYSSGRLSVFSVPNGLRQNRLEAFYTLQSSHIKACLAQRGCIWSMTCASMRMLYFRSLEPIAVVVWCRPRRINQEVMILNRHYIIPLAQKRITNSPTHETSKSKVSGLRICPHVHFNRITDQSFPPLCDPTETICSSGAAWSGFTSDIRRYRRDDGYKHELSCPKCRTEMYMAKRDEYGNMVCDIYHILRRGKREVFNPVWGSSRLKDMFEEAGSPNEVVLPRL</sequence>
<evidence type="ECO:0000313" key="1">
    <source>
        <dbReference type="EMBL" id="KAF2415596.1"/>
    </source>
</evidence>